<proteinExistence type="predicted"/>
<dbReference type="EMBL" id="SLWR01000001">
    <property type="protein sequence ID" value="TCO51549.1"/>
    <property type="molecule type" value="Genomic_DNA"/>
</dbReference>
<reference evidence="1 2" key="1">
    <citation type="journal article" date="2015" name="Stand. Genomic Sci.">
        <title>Genomic Encyclopedia of Bacterial and Archaeal Type Strains, Phase III: the genomes of soil and plant-associated and newly described type strains.</title>
        <authorList>
            <person name="Whitman W.B."/>
            <person name="Woyke T."/>
            <person name="Klenk H.P."/>
            <person name="Zhou Y."/>
            <person name="Lilburn T.G."/>
            <person name="Beck B.J."/>
            <person name="De Vos P."/>
            <person name="Vandamme P."/>
            <person name="Eisen J.A."/>
            <person name="Garrity G."/>
            <person name="Hugenholtz P."/>
            <person name="Kyrpides N.C."/>
        </authorList>
    </citation>
    <scope>NUCLEOTIDE SEQUENCE [LARGE SCALE GENOMIC DNA]</scope>
    <source>
        <strain evidence="1 2">VKM Ac-2541</strain>
    </source>
</reference>
<accession>A0A4R2J5R8</accession>
<comment type="caution">
    <text evidence="1">The sequence shown here is derived from an EMBL/GenBank/DDBJ whole genome shotgun (WGS) entry which is preliminary data.</text>
</comment>
<name>A0A4R2J5R8_9ACTN</name>
<organism evidence="1 2">
    <name type="scientific">Kribbella antiqua</name>
    <dbReference type="NCBI Taxonomy" id="2512217"/>
    <lineage>
        <taxon>Bacteria</taxon>
        <taxon>Bacillati</taxon>
        <taxon>Actinomycetota</taxon>
        <taxon>Actinomycetes</taxon>
        <taxon>Propionibacteriales</taxon>
        <taxon>Kribbellaceae</taxon>
        <taxon>Kribbella</taxon>
    </lineage>
</organism>
<dbReference type="SUPFAM" id="SSF48371">
    <property type="entry name" value="ARM repeat"/>
    <property type="match status" value="1"/>
</dbReference>
<dbReference type="Proteomes" id="UP000295573">
    <property type="component" value="Unassembled WGS sequence"/>
</dbReference>
<dbReference type="Gene3D" id="1.25.10.10">
    <property type="entry name" value="Leucine-rich Repeat Variant"/>
    <property type="match status" value="1"/>
</dbReference>
<evidence type="ECO:0000313" key="2">
    <source>
        <dbReference type="Proteomes" id="UP000295573"/>
    </source>
</evidence>
<gene>
    <name evidence="1" type="ORF">EV646_101540</name>
</gene>
<protein>
    <submittedName>
        <fullName evidence="1">HEAT repeat protein</fullName>
    </submittedName>
</protein>
<dbReference type="AlphaFoldDB" id="A0A4R2J5R8"/>
<keyword evidence="2" id="KW-1185">Reference proteome</keyword>
<dbReference type="Pfam" id="PF13646">
    <property type="entry name" value="HEAT_2"/>
    <property type="match status" value="1"/>
</dbReference>
<dbReference type="InterPro" id="IPR011989">
    <property type="entry name" value="ARM-like"/>
</dbReference>
<dbReference type="InterPro" id="IPR016024">
    <property type="entry name" value="ARM-type_fold"/>
</dbReference>
<sequence length="240" mass="26184">MSPFQCPDSVAPTWRYADSISPATSLYSSDERSKTAIRGSYCVGGPGFTEGMAKYKESGEREHPREIVLGSCAKHGEDAVIDFAIAVLTGDVTAKEAFTTELDRLKWLTGPTAGGWAKLDPVNFYWARVWAARTFLYVWRDDAVDALMTAAGDPAWRVREHVARVTAQRELGQLADALVPDLGHELPRVRATAARALGAAGEAEHAEALQAVADDPDLTVRVAAEKALARLEKRLDRIFD</sequence>
<evidence type="ECO:0000313" key="1">
    <source>
        <dbReference type="EMBL" id="TCO51549.1"/>
    </source>
</evidence>